<dbReference type="SUPFAM" id="SSF50346">
    <property type="entry name" value="PRC-barrel domain"/>
    <property type="match status" value="2"/>
</dbReference>
<proteinExistence type="predicted"/>
<dbReference type="Gene3D" id="3.90.50.10">
    <property type="entry name" value="Photosynthetic Reaction Center, subunit H, domain 2"/>
    <property type="match status" value="2"/>
</dbReference>
<dbReference type="InterPro" id="IPR027275">
    <property type="entry name" value="PRC-brl_dom"/>
</dbReference>
<gene>
    <name evidence="2" type="ORF">Pan153_21730</name>
</gene>
<feature type="domain" description="PRC-barrel" evidence="1">
    <location>
        <begin position="6"/>
        <end position="56"/>
    </location>
</feature>
<accession>A0A518FMI0</accession>
<dbReference type="Proteomes" id="UP000320839">
    <property type="component" value="Chromosome"/>
</dbReference>
<dbReference type="AlphaFoldDB" id="A0A518FMI0"/>
<evidence type="ECO:0000313" key="3">
    <source>
        <dbReference type="Proteomes" id="UP000320839"/>
    </source>
</evidence>
<dbReference type="InterPro" id="IPR014747">
    <property type="entry name" value="Bac_photo_RC_H_C"/>
</dbReference>
<organism evidence="2 3">
    <name type="scientific">Gimesia panareensis</name>
    <dbReference type="NCBI Taxonomy" id="2527978"/>
    <lineage>
        <taxon>Bacteria</taxon>
        <taxon>Pseudomonadati</taxon>
        <taxon>Planctomycetota</taxon>
        <taxon>Planctomycetia</taxon>
        <taxon>Planctomycetales</taxon>
        <taxon>Planctomycetaceae</taxon>
        <taxon>Gimesia</taxon>
    </lineage>
</organism>
<dbReference type="InterPro" id="IPR011033">
    <property type="entry name" value="PRC_barrel-like_sf"/>
</dbReference>
<reference evidence="2 3" key="1">
    <citation type="submission" date="2019-02" db="EMBL/GenBank/DDBJ databases">
        <title>Deep-cultivation of Planctomycetes and their phenomic and genomic characterization uncovers novel biology.</title>
        <authorList>
            <person name="Wiegand S."/>
            <person name="Jogler M."/>
            <person name="Boedeker C."/>
            <person name="Pinto D."/>
            <person name="Vollmers J."/>
            <person name="Rivas-Marin E."/>
            <person name="Kohn T."/>
            <person name="Peeters S.H."/>
            <person name="Heuer A."/>
            <person name="Rast P."/>
            <person name="Oberbeckmann S."/>
            <person name="Bunk B."/>
            <person name="Jeske O."/>
            <person name="Meyerdierks A."/>
            <person name="Storesund J.E."/>
            <person name="Kallscheuer N."/>
            <person name="Luecker S."/>
            <person name="Lage O.M."/>
            <person name="Pohl T."/>
            <person name="Merkel B.J."/>
            <person name="Hornburger P."/>
            <person name="Mueller R.-W."/>
            <person name="Bruemmer F."/>
            <person name="Labrenz M."/>
            <person name="Spormann A.M."/>
            <person name="Op den Camp H."/>
            <person name="Overmann J."/>
            <person name="Amann R."/>
            <person name="Jetten M.S.M."/>
            <person name="Mascher T."/>
            <person name="Medema M.H."/>
            <person name="Devos D.P."/>
            <person name="Kaster A.-K."/>
            <person name="Ovreas L."/>
            <person name="Rohde M."/>
            <person name="Galperin M.Y."/>
            <person name="Jogler C."/>
        </authorList>
    </citation>
    <scope>NUCLEOTIDE SEQUENCE [LARGE SCALE GENOMIC DNA]</scope>
    <source>
        <strain evidence="2 3">Pan153</strain>
    </source>
</reference>
<protein>
    <submittedName>
        <fullName evidence="2">PRC-barrel domain protein</fullName>
    </submittedName>
</protein>
<name>A0A518FMI0_9PLAN</name>
<sequence>MFRSTNELSGYHILATDGECGSIKDFLFDDESSIVRYLIVNTGGWLTGRKVLISPVAIDQPNLDTRELPTVLSRENIETSPAIEEDLPVSRQIETELSTHYNWPVYWGASGTSLDRQTSATQVAELEGNPHLRSINEVIGYQIQCMEGTLGHIDDLIVDTESWSMRYVVIDTRNWFPGKKVIIAFDWITHFTWGDRRAHVDLTREQIKNAPVYDPHLPVNRAYELQLYDFYGRPTYW</sequence>
<evidence type="ECO:0000259" key="1">
    <source>
        <dbReference type="Pfam" id="PF05239"/>
    </source>
</evidence>
<feature type="domain" description="PRC-barrel" evidence="1">
    <location>
        <begin position="134"/>
        <end position="206"/>
    </location>
</feature>
<dbReference type="GO" id="GO:0030077">
    <property type="term" value="C:plasma membrane light-harvesting complex"/>
    <property type="evidence" value="ECO:0007669"/>
    <property type="project" value="InterPro"/>
</dbReference>
<evidence type="ECO:0000313" key="2">
    <source>
        <dbReference type="EMBL" id="QDV17520.1"/>
    </source>
</evidence>
<dbReference type="EMBL" id="CP036317">
    <property type="protein sequence ID" value="QDV17520.1"/>
    <property type="molecule type" value="Genomic_DNA"/>
</dbReference>
<dbReference type="Pfam" id="PF05239">
    <property type="entry name" value="PRC"/>
    <property type="match status" value="2"/>
</dbReference>
<dbReference type="GO" id="GO:0019684">
    <property type="term" value="P:photosynthesis, light reaction"/>
    <property type="evidence" value="ECO:0007669"/>
    <property type="project" value="InterPro"/>
</dbReference>